<name>A0ABD4ZY55_ENTGA</name>
<dbReference type="AlphaFoldDB" id="A0ABD4ZY55"/>
<organism evidence="1 2">
    <name type="scientific">Enterococcus gallinarum</name>
    <dbReference type="NCBI Taxonomy" id="1353"/>
    <lineage>
        <taxon>Bacteria</taxon>
        <taxon>Bacillati</taxon>
        <taxon>Bacillota</taxon>
        <taxon>Bacilli</taxon>
        <taxon>Lactobacillales</taxon>
        <taxon>Enterococcaceae</taxon>
        <taxon>Enterococcus</taxon>
    </lineage>
</organism>
<sequence>MKDKPQMIKANIDSGFLKRYIEMIVPAIKRKFNISIGIEGELFTNTGGVEEIIIRFLATDELAQDIYKYIDRKWQFASIPELVA</sequence>
<dbReference type="RefSeq" id="WP_194186081.1">
    <property type="nucleotide sequence ID" value="NZ_JASUBD010000013.1"/>
</dbReference>
<evidence type="ECO:0000313" key="1">
    <source>
        <dbReference type="EMBL" id="MDL4937670.1"/>
    </source>
</evidence>
<comment type="caution">
    <text evidence="1">The sequence shown here is derived from an EMBL/GenBank/DDBJ whole genome shotgun (WGS) entry which is preliminary data.</text>
</comment>
<dbReference type="EMBL" id="JASUBT010000033">
    <property type="protein sequence ID" value="MDL4937670.1"/>
    <property type="molecule type" value="Genomic_DNA"/>
</dbReference>
<accession>A0ABD4ZY55</accession>
<reference evidence="1 2" key="1">
    <citation type="submission" date="2023-06" db="EMBL/GenBank/DDBJ databases">
        <title>Acute promotion of culturable opportunistic pathogens and persistent increase of antibiotic resistance following antibiotic exposure in mouse gut microbiota.</title>
        <authorList>
            <person name="Li L."/>
            <person name="Wang B."/>
            <person name="Sun Y."/>
            <person name="Wang M."/>
            <person name="Xu H."/>
        </authorList>
    </citation>
    <scope>NUCLEOTIDE SEQUENCE [LARGE SCALE GENOMIC DNA]</scope>
    <source>
        <strain evidence="1 2">CRI2_2</strain>
    </source>
</reference>
<protein>
    <submittedName>
        <fullName evidence="1">Uncharacterized protein</fullName>
    </submittedName>
</protein>
<evidence type="ECO:0000313" key="2">
    <source>
        <dbReference type="Proteomes" id="UP001241571"/>
    </source>
</evidence>
<gene>
    <name evidence="1" type="ORF">QRX88_18380</name>
</gene>
<dbReference type="Proteomes" id="UP001241571">
    <property type="component" value="Unassembled WGS sequence"/>
</dbReference>
<proteinExistence type="predicted"/>